<name>A0AAV0YUZ0_VICFA</name>
<keyword evidence="3" id="KW-1185">Reference proteome</keyword>
<proteinExistence type="predicted"/>
<dbReference type="SUPFAM" id="SSF81301">
    <property type="entry name" value="Nucleotidyltransferase"/>
    <property type="match status" value="1"/>
</dbReference>
<dbReference type="GO" id="GO:1990817">
    <property type="term" value="F:poly(A) RNA polymerase activity"/>
    <property type="evidence" value="ECO:0007669"/>
    <property type="project" value="InterPro"/>
</dbReference>
<evidence type="ECO:0000313" key="3">
    <source>
        <dbReference type="Proteomes" id="UP001157006"/>
    </source>
</evidence>
<evidence type="ECO:0000313" key="2">
    <source>
        <dbReference type="EMBL" id="CAI8589073.1"/>
    </source>
</evidence>
<feature type="domain" description="Poly(A) RNA polymerase mitochondrial-like central palm" evidence="1">
    <location>
        <begin position="178"/>
        <end position="243"/>
    </location>
</feature>
<dbReference type="PANTHER" id="PTHR23092:SF15">
    <property type="entry name" value="INACTIVE NON-CANONICAL POLY(A) RNA POLYMERASE PROTEIN TRF4-2-RELATED"/>
    <property type="match status" value="1"/>
</dbReference>
<dbReference type="EMBL" id="OX451736">
    <property type="protein sequence ID" value="CAI8589073.1"/>
    <property type="molecule type" value="Genomic_DNA"/>
</dbReference>
<dbReference type="AlphaFoldDB" id="A0AAV0YUZ0"/>
<dbReference type="Proteomes" id="UP001157006">
    <property type="component" value="Chromosome 1L"/>
</dbReference>
<dbReference type="GO" id="GO:0003729">
    <property type="term" value="F:mRNA binding"/>
    <property type="evidence" value="ECO:0007669"/>
    <property type="project" value="TreeGrafter"/>
</dbReference>
<organism evidence="2 3">
    <name type="scientific">Vicia faba</name>
    <name type="common">Broad bean</name>
    <name type="synonym">Faba vulgaris</name>
    <dbReference type="NCBI Taxonomy" id="3906"/>
    <lineage>
        <taxon>Eukaryota</taxon>
        <taxon>Viridiplantae</taxon>
        <taxon>Streptophyta</taxon>
        <taxon>Embryophyta</taxon>
        <taxon>Tracheophyta</taxon>
        <taxon>Spermatophyta</taxon>
        <taxon>Magnoliopsida</taxon>
        <taxon>eudicotyledons</taxon>
        <taxon>Gunneridae</taxon>
        <taxon>Pentapetalae</taxon>
        <taxon>rosids</taxon>
        <taxon>fabids</taxon>
        <taxon>Fabales</taxon>
        <taxon>Fabaceae</taxon>
        <taxon>Papilionoideae</taxon>
        <taxon>50 kb inversion clade</taxon>
        <taxon>NPAAA clade</taxon>
        <taxon>Hologalegina</taxon>
        <taxon>IRL clade</taxon>
        <taxon>Fabeae</taxon>
        <taxon>Vicia</taxon>
    </lineage>
</organism>
<dbReference type="InterPro" id="IPR045862">
    <property type="entry name" value="Trf4-like"/>
</dbReference>
<dbReference type="GO" id="GO:0031123">
    <property type="term" value="P:RNA 3'-end processing"/>
    <property type="evidence" value="ECO:0007669"/>
    <property type="project" value="TreeGrafter"/>
</dbReference>
<protein>
    <recommendedName>
        <fullName evidence="1">Poly(A) RNA polymerase mitochondrial-like central palm domain-containing protein</fullName>
    </recommendedName>
</protein>
<reference evidence="2 3" key="1">
    <citation type="submission" date="2023-01" db="EMBL/GenBank/DDBJ databases">
        <authorList>
            <person name="Kreplak J."/>
        </authorList>
    </citation>
    <scope>NUCLEOTIDE SEQUENCE [LARGE SCALE GENOMIC DNA]</scope>
</reference>
<dbReference type="GO" id="GO:0031499">
    <property type="term" value="C:TRAMP complex"/>
    <property type="evidence" value="ECO:0007669"/>
    <property type="project" value="TreeGrafter"/>
</dbReference>
<dbReference type="InterPro" id="IPR043519">
    <property type="entry name" value="NT_sf"/>
</dbReference>
<dbReference type="Gene3D" id="3.30.460.10">
    <property type="entry name" value="Beta Polymerase, domain 2"/>
    <property type="match status" value="1"/>
</dbReference>
<dbReference type="PANTHER" id="PTHR23092">
    <property type="entry name" value="POLY(A) RNA POLYMERASE"/>
    <property type="match status" value="1"/>
</dbReference>
<evidence type="ECO:0000259" key="1">
    <source>
        <dbReference type="Pfam" id="PF22600"/>
    </source>
</evidence>
<gene>
    <name evidence="2" type="ORF">VFH_I377080</name>
</gene>
<sequence length="310" mass="35435">MLRKHLTKSYHLHHITYKNLKKLSPPLKLLDIILSQSPQPSSVNKNPNSIPNFKPSSLFHSSSTSFVSLEVEPENLQIPETILYTTLTPLPLAAHEYLDSDNHGQYYVFHNKISLDTPQVKSVHSTAQDFFSLDVAEEAEDKDTLLEPKTPALGPDPTLKCGWFRGNYEFRSSVLQVHKEIVDFCEFSSPTLEEKMKRDSTIESEFEVINHIWPHCQVEVFGSFRTVLYLSISDIDVVILKSGLVILFPSCDIVFERMGFLNNRFLLVQSIQSLYQSRCCHLNQLTICLMKWRNETLPDSSLQRCCASSP</sequence>
<dbReference type="GO" id="GO:0043634">
    <property type="term" value="P:polyadenylation-dependent ncRNA catabolic process"/>
    <property type="evidence" value="ECO:0007669"/>
    <property type="project" value="TreeGrafter"/>
</dbReference>
<dbReference type="GO" id="GO:0005730">
    <property type="term" value="C:nucleolus"/>
    <property type="evidence" value="ECO:0007669"/>
    <property type="project" value="TreeGrafter"/>
</dbReference>
<dbReference type="Pfam" id="PF22600">
    <property type="entry name" value="MTPAP-like_central"/>
    <property type="match status" value="1"/>
</dbReference>
<accession>A0AAV0YUZ0</accession>
<dbReference type="InterPro" id="IPR054708">
    <property type="entry name" value="MTPAP-like_central"/>
</dbReference>